<keyword evidence="4" id="KW-0808">Transferase</keyword>
<keyword evidence="7 10" id="KW-0067">ATP-binding</keyword>
<dbReference type="CDD" id="cd04241">
    <property type="entry name" value="AAK_FomA-like"/>
    <property type="match status" value="1"/>
</dbReference>
<dbReference type="PANTHER" id="PTHR43654:SF1">
    <property type="entry name" value="ISOPENTENYL PHOSPHATE KINASE"/>
    <property type="match status" value="1"/>
</dbReference>
<sequence>MKNLVLVKLGGSVITDKSKKFAVREKAIKRLGREVRDALKSFDGRLIIGHGAGSFAHIPAHKYKTKEGVTGSDSVYGLCVTEDAAKKLNTIVIEDFLSLRLPVFSFSPASFLISDRLRCGKSYIDPIKKALHIGVIPVVYGDVVLDKVTGCTIFSTEKILSILAQELQKEYKIKIIYATDVDGVYDDKGKVIPKISGKDFKFLKSAIAAVKGTDVTGGMLHKVEESLLLAKKTGIKTLIVNGTKEGFLKHAILGKKVKGTLVT</sequence>
<feature type="binding site" evidence="10">
    <location>
        <position position="218"/>
    </location>
    <ligand>
        <name>ATP</name>
        <dbReference type="ChEBI" id="CHEBI:30616"/>
    </ligand>
</feature>
<feature type="binding site" evidence="10">
    <location>
        <begin position="8"/>
        <end position="12"/>
    </location>
    <ligand>
        <name>ATP</name>
        <dbReference type="ChEBI" id="CHEBI:30616"/>
    </ligand>
</feature>
<comment type="caution">
    <text evidence="13">The sequence shown here is derived from an EMBL/GenBank/DDBJ whole genome shotgun (WGS) entry which is preliminary data.</text>
</comment>
<dbReference type="InterPro" id="IPR036393">
    <property type="entry name" value="AceGlu_kinase-like_sf"/>
</dbReference>
<gene>
    <name evidence="13" type="ORF">A2573_00610</name>
</gene>
<evidence type="ECO:0000256" key="1">
    <source>
        <dbReference type="ARBA" id="ARBA00010540"/>
    </source>
</evidence>
<dbReference type="AlphaFoldDB" id="A0A1F8DH52"/>
<evidence type="ECO:0000256" key="5">
    <source>
        <dbReference type="ARBA" id="ARBA00022741"/>
    </source>
</evidence>
<name>A0A1F8DH52_9BACT</name>
<dbReference type="EMBL" id="MGIL01000022">
    <property type="protein sequence ID" value="OGM87752.1"/>
    <property type="molecule type" value="Genomic_DNA"/>
</dbReference>
<feature type="binding site" evidence="10">
    <location>
        <position position="222"/>
    </location>
    <ligand>
        <name>ATP</name>
        <dbReference type="ChEBI" id="CHEBI:30616"/>
    </ligand>
</feature>
<evidence type="ECO:0000256" key="7">
    <source>
        <dbReference type="ARBA" id="ARBA00022840"/>
    </source>
</evidence>
<evidence type="ECO:0000313" key="14">
    <source>
        <dbReference type="Proteomes" id="UP000177596"/>
    </source>
</evidence>
<dbReference type="Gene3D" id="3.40.1160.10">
    <property type="entry name" value="Acetylglutamate kinase-like"/>
    <property type="match status" value="1"/>
</dbReference>
<dbReference type="GO" id="GO:0005829">
    <property type="term" value="C:cytosol"/>
    <property type="evidence" value="ECO:0007669"/>
    <property type="project" value="TreeGrafter"/>
</dbReference>
<dbReference type="GO" id="GO:0102043">
    <property type="term" value="F:isopentenyl phosphate kinase activity"/>
    <property type="evidence" value="ECO:0007669"/>
    <property type="project" value="UniProtKB-EC"/>
</dbReference>
<keyword evidence="6" id="KW-0418">Kinase</keyword>
<keyword evidence="5 10" id="KW-0547">Nucleotide-binding</keyword>
<evidence type="ECO:0000259" key="12">
    <source>
        <dbReference type="Pfam" id="PF00696"/>
    </source>
</evidence>
<dbReference type="InterPro" id="IPR001048">
    <property type="entry name" value="Asp/Glu/Uridylate_kinase"/>
</dbReference>
<evidence type="ECO:0000256" key="6">
    <source>
        <dbReference type="ARBA" id="ARBA00022777"/>
    </source>
</evidence>
<evidence type="ECO:0000256" key="2">
    <source>
        <dbReference type="ARBA" id="ARBA00012908"/>
    </source>
</evidence>
<evidence type="ECO:0000256" key="9">
    <source>
        <dbReference type="ARBA" id="ARBA00049063"/>
    </source>
</evidence>
<reference evidence="13 14" key="1">
    <citation type="journal article" date="2016" name="Nat. Commun.">
        <title>Thousands of microbial genomes shed light on interconnected biogeochemical processes in an aquifer system.</title>
        <authorList>
            <person name="Anantharaman K."/>
            <person name="Brown C.T."/>
            <person name="Hug L.A."/>
            <person name="Sharon I."/>
            <person name="Castelle C.J."/>
            <person name="Probst A.J."/>
            <person name="Thomas B.C."/>
            <person name="Singh A."/>
            <person name="Wilkins M.J."/>
            <person name="Karaoz U."/>
            <person name="Brodie E.L."/>
            <person name="Williams K.H."/>
            <person name="Hubbard S.S."/>
            <person name="Banfield J.F."/>
        </authorList>
    </citation>
    <scope>NUCLEOTIDE SEQUENCE [LARGE SCALE GENOMIC DNA]</scope>
</reference>
<evidence type="ECO:0000256" key="8">
    <source>
        <dbReference type="ARBA" id="ARBA00023229"/>
    </source>
</evidence>
<organism evidence="13 14">
    <name type="scientific">Candidatus Woesebacteria bacterium RIFOXYD1_FULL_43_18</name>
    <dbReference type="NCBI Taxonomy" id="1802551"/>
    <lineage>
        <taxon>Bacteria</taxon>
        <taxon>Candidatus Woeseibacteriota</taxon>
    </lineage>
</organism>
<proteinExistence type="inferred from homology"/>
<evidence type="ECO:0000256" key="11">
    <source>
        <dbReference type="PIRSR" id="PIRSR016496-2"/>
    </source>
</evidence>
<dbReference type="GO" id="GO:0016114">
    <property type="term" value="P:terpenoid biosynthetic process"/>
    <property type="evidence" value="ECO:0007669"/>
    <property type="project" value="TreeGrafter"/>
</dbReference>
<protein>
    <recommendedName>
        <fullName evidence="3">Isopentenyl phosphate kinase</fullName>
        <ecNumber evidence="2">2.7.4.26</ecNumber>
    </recommendedName>
</protein>
<feature type="binding site" evidence="10">
    <location>
        <position position="52"/>
    </location>
    <ligand>
        <name>substrate</name>
    </ligand>
</feature>
<evidence type="ECO:0000256" key="4">
    <source>
        <dbReference type="ARBA" id="ARBA00022679"/>
    </source>
</evidence>
<evidence type="ECO:0000256" key="3">
    <source>
        <dbReference type="ARBA" id="ARBA00017267"/>
    </source>
</evidence>
<dbReference type="InterPro" id="IPR024192">
    <property type="entry name" value="Fosfomycin_R_FomA-type"/>
</dbReference>
<comment type="catalytic activity">
    <reaction evidence="9">
        <text>isopentenyl phosphate + ATP = isopentenyl diphosphate + ADP</text>
        <dbReference type="Rhea" id="RHEA:33963"/>
        <dbReference type="ChEBI" id="CHEBI:30616"/>
        <dbReference type="ChEBI" id="CHEBI:65078"/>
        <dbReference type="ChEBI" id="CHEBI:128769"/>
        <dbReference type="ChEBI" id="CHEBI:456216"/>
        <dbReference type="EC" id="2.7.4.26"/>
    </reaction>
</comment>
<keyword evidence="8" id="KW-0414">Isoprene biosynthesis</keyword>
<feature type="binding site" evidence="10">
    <location>
        <position position="180"/>
    </location>
    <ligand>
        <name>ATP</name>
        <dbReference type="ChEBI" id="CHEBI:30616"/>
    </ligand>
</feature>
<feature type="site" description="Transition state stabilizer" evidence="11">
    <location>
        <position position="17"/>
    </location>
</feature>
<dbReference type="PANTHER" id="PTHR43654">
    <property type="entry name" value="GLUTAMATE 5-KINASE"/>
    <property type="match status" value="1"/>
</dbReference>
<dbReference type="SUPFAM" id="SSF53633">
    <property type="entry name" value="Carbamate kinase-like"/>
    <property type="match status" value="1"/>
</dbReference>
<feature type="binding site" evidence="10">
    <location>
        <position position="57"/>
    </location>
    <ligand>
        <name>substrate</name>
    </ligand>
</feature>
<feature type="binding site" evidence="10">
    <location>
        <position position="53"/>
    </location>
    <ligand>
        <name>ATP</name>
        <dbReference type="ChEBI" id="CHEBI:30616"/>
    </ligand>
</feature>
<dbReference type="Proteomes" id="UP000177596">
    <property type="component" value="Unassembled WGS sequence"/>
</dbReference>
<evidence type="ECO:0000256" key="10">
    <source>
        <dbReference type="PIRSR" id="PIRSR016496-1"/>
    </source>
</evidence>
<feature type="domain" description="Aspartate/glutamate/uridylate kinase" evidence="12">
    <location>
        <begin position="4"/>
        <end position="241"/>
    </location>
</feature>
<dbReference type="Pfam" id="PF00696">
    <property type="entry name" value="AA_kinase"/>
    <property type="match status" value="1"/>
</dbReference>
<dbReference type="GO" id="GO:0005524">
    <property type="term" value="F:ATP binding"/>
    <property type="evidence" value="ECO:0007669"/>
    <property type="project" value="UniProtKB-KW"/>
</dbReference>
<dbReference type="EC" id="2.7.4.26" evidence="2"/>
<feature type="binding site" evidence="10">
    <location>
        <position position="156"/>
    </location>
    <ligand>
        <name>substrate</name>
    </ligand>
</feature>
<comment type="similarity">
    <text evidence="1">Belongs to the isopentenyl phosphate kinase family.</text>
</comment>
<dbReference type="PIRSF" id="PIRSF016496">
    <property type="entry name" value="Kin_FomA"/>
    <property type="match status" value="1"/>
</dbReference>
<accession>A0A1F8DH52</accession>
<dbReference type="NCBIfam" id="NF040647">
    <property type="entry name" value="IPPK_Arch"/>
    <property type="match status" value="1"/>
</dbReference>
<evidence type="ECO:0000313" key="13">
    <source>
        <dbReference type="EMBL" id="OGM87752.1"/>
    </source>
</evidence>
<dbReference type="GO" id="GO:0016301">
    <property type="term" value="F:kinase activity"/>
    <property type="evidence" value="ECO:0007669"/>
    <property type="project" value="UniProtKB-KW"/>
</dbReference>